<feature type="compositionally biased region" description="Polar residues" evidence="11">
    <location>
        <begin position="657"/>
        <end position="667"/>
    </location>
</feature>
<dbReference type="CDD" id="cd06186">
    <property type="entry name" value="NOX_Duox_like_FAD_NADP"/>
    <property type="match status" value="1"/>
</dbReference>
<evidence type="ECO:0000256" key="8">
    <source>
        <dbReference type="ARBA" id="ARBA00023065"/>
    </source>
</evidence>
<dbReference type="SUPFAM" id="SSF52343">
    <property type="entry name" value="Ferredoxin reductase-like, C-terminal NADP-linked domain"/>
    <property type="match status" value="1"/>
</dbReference>
<keyword evidence="4 12" id="KW-0812">Transmembrane</keyword>
<keyword evidence="13" id="KW-0732">Signal</keyword>
<keyword evidence="6 12" id="KW-1133">Transmembrane helix</keyword>
<evidence type="ECO:0000256" key="5">
    <source>
        <dbReference type="ARBA" id="ARBA00022982"/>
    </source>
</evidence>
<keyword evidence="7" id="KW-0560">Oxidoreductase</keyword>
<evidence type="ECO:0000256" key="1">
    <source>
        <dbReference type="ARBA" id="ARBA00004141"/>
    </source>
</evidence>
<evidence type="ECO:0000313" key="15">
    <source>
        <dbReference type="EMBL" id="RPA88170.1"/>
    </source>
</evidence>
<dbReference type="PANTHER" id="PTHR32361">
    <property type="entry name" value="FERRIC/CUPRIC REDUCTASE TRANSMEMBRANE COMPONENT"/>
    <property type="match status" value="1"/>
</dbReference>
<sequence length="848" mass="94373">MPGIMAALCFLLIKGALGVAVSAPGLLDKRQNQFSSISRTVPSTSAPTSSSTSQPFPPPSDSARRGETQQNLGLVIGLYVASVAIISFGLLRTLLIDFRDRMFTRHAHRHPSMTSTTRGKRKPSMFSRMVARAQAHVTLPALFGGRHVATVGGIATLPTRFQAVLVGLFGLVMLIMAVVDFRGKVDDEGRRWHGTNKTRYIGVRTGYLSLGLLPIVLLLSGKTTFMQKVTGWSGSAIGVFHRWIARACVLLAIVHSACFAYIKADFNNRGEDGGFIKAYYEAGTIATVIMGCLVFFSLLPFRQRFYDLFIASHITLTIFCLGFLWKHLAVSPSVKSIRAYVYTCIAIYISQRILRLLNLFTVNHTHKKHPARIVCIRGTDVLKLTVYPHDPVHFFAGCHYYVYMKGFHYRLYESHPFTAVSYRPTTKPNSRSPSGGAAKLTFLIKPQAGLTRHFTSLLDSQPKTSSGQIVTKADINVMIEGPYGTKHPVMTYKTILLIAGGIGISAVLPHIRDYFTQMSTPEGRRGIRTRRIVLLWSCRGYEFFRKIWRREILPILKDFEKNCVFGEEGGDVKAMLKTFEPHFYVSSGDGETEMGRMASTTMAPKAGQRSRNGSVSTTGGNSSKAMSRSDSARTTNTVNSSSSNTHPGRPKRPSMSRGVSSSTYAPSTSLVPFTLSYERCDIAKFMEGEFDRTLGKWGSDGRQLAVVVCGPGRFVDDVRRYTVVQIKRDVDEEKENPTPKPVATGEEERRKDKKAKKRERQGSHASQENDDAMIREEDENGPRAPEPAATRDGRRNRPKREEMERDRRKLVDVEVIVNGRKEIKQVEVGPKSETVVRCGVGYFEESFG</sequence>
<evidence type="ECO:0000256" key="2">
    <source>
        <dbReference type="ARBA" id="ARBA00006278"/>
    </source>
</evidence>
<feature type="region of interest" description="Disordered" evidence="11">
    <location>
        <begin position="732"/>
        <end position="807"/>
    </location>
</feature>
<protein>
    <recommendedName>
        <fullName evidence="14">FAD-binding FR-type domain-containing protein</fullName>
    </recommendedName>
</protein>
<dbReference type="GO" id="GO:0000293">
    <property type="term" value="F:ferric-chelate reductase activity"/>
    <property type="evidence" value="ECO:0007669"/>
    <property type="project" value="UniProtKB-ARBA"/>
</dbReference>
<dbReference type="STRING" id="1160509.A0A3N4IVB9"/>
<dbReference type="Proteomes" id="UP000275078">
    <property type="component" value="Unassembled WGS sequence"/>
</dbReference>
<keyword evidence="8" id="KW-0406">Ion transport</keyword>
<dbReference type="SFLD" id="SFLDS00052">
    <property type="entry name" value="Ferric_Reductase_Domain"/>
    <property type="match status" value="1"/>
</dbReference>
<dbReference type="SFLD" id="SFLDG01168">
    <property type="entry name" value="Ferric_reductase_subgroup_(FRE"/>
    <property type="match status" value="1"/>
</dbReference>
<gene>
    <name evidence="15" type="ORF">BJ508DRAFT_3302</name>
</gene>
<feature type="domain" description="FAD-binding FR-type" evidence="14">
    <location>
        <begin position="346"/>
        <end position="489"/>
    </location>
</feature>
<feature type="compositionally biased region" description="Polar residues" evidence="11">
    <location>
        <begin position="624"/>
        <end position="633"/>
    </location>
</feature>
<feature type="compositionally biased region" description="Low complexity" evidence="11">
    <location>
        <begin position="38"/>
        <end position="54"/>
    </location>
</feature>
<dbReference type="InterPro" id="IPR039261">
    <property type="entry name" value="FNR_nucleotide-bd"/>
</dbReference>
<feature type="compositionally biased region" description="Acidic residues" evidence="11">
    <location>
        <begin position="768"/>
        <end position="779"/>
    </location>
</feature>
<proteinExistence type="inferred from homology"/>
<feature type="transmembrane region" description="Helical" evidence="12">
    <location>
        <begin position="278"/>
        <end position="299"/>
    </location>
</feature>
<dbReference type="PANTHER" id="PTHR32361:SF9">
    <property type="entry name" value="FERRIC REDUCTASE TRANSMEMBRANE COMPONENT 3-RELATED"/>
    <property type="match status" value="1"/>
</dbReference>
<name>A0A3N4IVB9_ASCIM</name>
<dbReference type="Pfam" id="PF08030">
    <property type="entry name" value="NAD_binding_6"/>
    <property type="match status" value="1"/>
</dbReference>
<organism evidence="15 16">
    <name type="scientific">Ascobolus immersus RN42</name>
    <dbReference type="NCBI Taxonomy" id="1160509"/>
    <lineage>
        <taxon>Eukaryota</taxon>
        <taxon>Fungi</taxon>
        <taxon>Dikarya</taxon>
        <taxon>Ascomycota</taxon>
        <taxon>Pezizomycotina</taxon>
        <taxon>Pezizomycetes</taxon>
        <taxon>Pezizales</taxon>
        <taxon>Ascobolaceae</taxon>
        <taxon>Ascobolus</taxon>
    </lineage>
</organism>
<feature type="signal peptide" evidence="13">
    <location>
        <begin position="1"/>
        <end position="18"/>
    </location>
</feature>
<dbReference type="InterPro" id="IPR051410">
    <property type="entry name" value="Ferric/Cupric_Reductase"/>
</dbReference>
<feature type="transmembrane region" description="Helical" evidence="12">
    <location>
        <begin position="201"/>
        <end position="220"/>
    </location>
</feature>
<dbReference type="InterPro" id="IPR013121">
    <property type="entry name" value="Fe_red_NAD-bd_6"/>
</dbReference>
<comment type="similarity">
    <text evidence="2">Belongs to the ferric reductase (FRE) family.</text>
</comment>
<dbReference type="GO" id="GO:0005886">
    <property type="term" value="C:plasma membrane"/>
    <property type="evidence" value="ECO:0007669"/>
    <property type="project" value="TreeGrafter"/>
</dbReference>
<evidence type="ECO:0000259" key="14">
    <source>
        <dbReference type="PROSITE" id="PS51384"/>
    </source>
</evidence>
<keyword evidence="10" id="KW-0325">Glycoprotein</keyword>
<feature type="transmembrane region" description="Helical" evidence="12">
    <location>
        <begin position="240"/>
        <end position="262"/>
    </location>
</feature>
<dbReference type="Pfam" id="PF01794">
    <property type="entry name" value="Ferric_reduct"/>
    <property type="match status" value="1"/>
</dbReference>
<evidence type="ECO:0000256" key="11">
    <source>
        <dbReference type="SAM" id="MobiDB-lite"/>
    </source>
</evidence>
<dbReference type="AlphaFoldDB" id="A0A3N4IVB9"/>
<dbReference type="PROSITE" id="PS51384">
    <property type="entry name" value="FAD_FR"/>
    <property type="match status" value="1"/>
</dbReference>
<evidence type="ECO:0000256" key="13">
    <source>
        <dbReference type="SAM" id="SignalP"/>
    </source>
</evidence>
<feature type="compositionally biased region" description="Low complexity" evidence="11">
    <location>
        <begin position="609"/>
        <end position="623"/>
    </location>
</feature>
<feature type="compositionally biased region" description="Low complexity" evidence="11">
    <location>
        <begin position="634"/>
        <end position="645"/>
    </location>
</feature>
<dbReference type="GO" id="GO:0006826">
    <property type="term" value="P:iron ion transport"/>
    <property type="evidence" value="ECO:0007669"/>
    <property type="project" value="TreeGrafter"/>
</dbReference>
<dbReference type="Pfam" id="PF08022">
    <property type="entry name" value="FAD_binding_8"/>
    <property type="match status" value="1"/>
</dbReference>
<evidence type="ECO:0000256" key="3">
    <source>
        <dbReference type="ARBA" id="ARBA00022448"/>
    </source>
</evidence>
<feature type="chain" id="PRO_5018320991" description="FAD-binding FR-type domain-containing protein" evidence="13">
    <location>
        <begin position="19"/>
        <end position="848"/>
    </location>
</feature>
<feature type="compositionally biased region" description="Basic and acidic residues" evidence="11">
    <location>
        <begin position="789"/>
        <end position="807"/>
    </location>
</feature>
<dbReference type="OrthoDB" id="167398at2759"/>
<keyword evidence="5" id="KW-0249">Electron transport</keyword>
<dbReference type="EMBL" id="ML119645">
    <property type="protein sequence ID" value="RPA88170.1"/>
    <property type="molecule type" value="Genomic_DNA"/>
</dbReference>
<keyword evidence="16" id="KW-1185">Reference proteome</keyword>
<feature type="region of interest" description="Disordered" evidence="11">
    <location>
        <begin position="37"/>
        <end position="67"/>
    </location>
</feature>
<evidence type="ECO:0000256" key="4">
    <source>
        <dbReference type="ARBA" id="ARBA00022692"/>
    </source>
</evidence>
<feature type="transmembrane region" description="Helical" evidence="12">
    <location>
        <begin position="72"/>
        <end position="95"/>
    </location>
</feature>
<accession>A0A3N4IVB9</accession>
<keyword evidence="9 12" id="KW-0472">Membrane</keyword>
<evidence type="ECO:0000256" key="6">
    <source>
        <dbReference type="ARBA" id="ARBA00022989"/>
    </source>
</evidence>
<evidence type="ECO:0000256" key="10">
    <source>
        <dbReference type="ARBA" id="ARBA00023180"/>
    </source>
</evidence>
<evidence type="ECO:0000313" key="16">
    <source>
        <dbReference type="Proteomes" id="UP000275078"/>
    </source>
</evidence>
<feature type="transmembrane region" description="Helical" evidence="12">
    <location>
        <begin position="305"/>
        <end position="325"/>
    </location>
</feature>
<feature type="transmembrane region" description="Helical" evidence="12">
    <location>
        <begin position="161"/>
        <end position="181"/>
    </location>
</feature>
<dbReference type="InterPro" id="IPR013130">
    <property type="entry name" value="Fe3_Rdtase_TM_dom"/>
</dbReference>
<evidence type="ECO:0000256" key="9">
    <source>
        <dbReference type="ARBA" id="ARBA00023136"/>
    </source>
</evidence>
<keyword evidence="3" id="KW-0813">Transport</keyword>
<dbReference type="InterPro" id="IPR013112">
    <property type="entry name" value="FAD-bd_8"/>
</dbReference>
<feature type="region of interest" description="Disordered" evidence="11">
    <location>
        <begin position="590"/>
        <end position="667"/>
    </location>
</feature>
<comment type="subcellular location">
    <subcellularLocation>
        <location evidence="1">Membrane</location>
        <topology evidence="1">Multi-pass membrane protein</topology>
    </subcellularLocation>
</comment>
<dbReference type="GO" id="GO:0006879">
    <property type="term" value="P:intracellular iron ion homeostasis"/>
    <property type="evidence" value="ECO:0007669"/>
    <property type="project" value="TreeGrafter"/>
</dbReference>
<evidence type="ECO:0000256" key="7">
    <source>
        <dbReference type="ARBA" id="ARBA00023002"/>
    </source>
</evidence>
<dbReference type="Gene3D" id="3.40.50.80">
    <property type="entry name" value="Nucleotide-binding domain of ferredoxin-NADP reductase (FNR) module"/>
    <property type="match status" value="1"/>
</dbReference>
<reference evidence="15 16" key="1">
    <citation type="journal article" date="2018" name="Nat. Ecol. Evol.">
        <title>Pezizomycetes genomes reveal the molecular basis of ectomycorrhizal truffle lifestyle.</title>
        <authorList>
            <person name="Murat C."/>
            <person name="Payen T."/>
            <person name="Noel B."/>
            <person name="Kuo A."/>
            <person name="Morin E."/>
            <person name="Chen J."/>
            <person name="Kohler A."/>
            <person name="Krizsan K."/>
            <person name="Balestrini R."/>
            <person name="Da Silva C."/>
            <person name="Montanini B."/>
            <person name="Hainaut M."/>
            <person name="Levati E."/>
            <person name="Barry K.W."/>
            <person name="Belfiori B."/>
            <person name="Cichocki N."/>
            <person name="Clum A."/>
            <person name="Dockter R.B."/>
            <person name="Fauchery L."/>
            <person name="Guy J."/>
            <person name="Iotti M."/>
            <person name="Le Tacon F."/>
            <person name="Lindquist E.A."/>
            <person name="Lipzen A."/>
            <person name="Malagnac F."/>
            <person name="Mello A."/>
            <person name="Molinier V."/>
            <person name="Miyauchi S."/>
            <person name="Poulain J."/>
            <person name="Riccioni C."/>
            <person name="Rubini A."/>
            <person name="Sitrit Y."/>
            <person name="Splivallo R."/>
            <person name="Traeger S."/>
            <person name="Wang M."/>
            <person name="Zifcakova L."/>
            <person name="Wipf D."/>
            <person name="Zambonelli A."/>
            <person name="Paolocci F."/>
            <person name="Nowrousian M."/>
            <person name="Ottonello S."/>
            <person name="Baldrian P."/>
            <person name="Spatafora J.W."/>
            <person name="Henrissat B."/>
            <person name="Nagy L.G."/>
            <person name="Aury J.M."/>
            <person name="Wincker P."/>
            <person name="Grigoriev I.V."/>
            <person name="Bonfante P."/>
            <person name="Martin F.M."/>
        </authorList>
    </citation>
    <scope>NUCLEOTIDE SEQUENCE [LARGE SCALE GENOMIC DNA]</scope>
    <source>
        <strain evidence="15 16">RN42</strain>
    </source>
</reference>
<evidence type="ECO:0000256" key="12">
    <source>
        <dbReference type="SAM" id="Phobius"/>
    </source>
</evidence>
<dbReference type="GO" id="GO:0015677">
    <property type="term" value="P:copper ion import"/>
    <property type="evidence" value="ECO:0007669"/>
    <property type="project" value="TreeGrafter"/>
</dbReference>
<dbReference type="InterPro" id="IPR017927">
    <property type="entry name" value="FAD-bd_FR_type"/>
</dbReference>